<comment type="caution">
    <text evidence="11">The sequence shown here is derived from an EMBL/GenBank/DDBJ whole genome shotgun (WGS) entry which is preliminary data.</text>
</comment>
<comment type="subcellular location">
    <subcellularLocation>
        <location evidence="1 9">Cytoplasm</location>
    </subcellularLocation>
</comment>
<evidence type="ECO:0000256" key="6">
    <source>
        <dbReference type="ARBA" id="ARBA00023135"/>
    </source>
</evidence>
<dbReference type="EMBL" id="QWLN02004965">
    <property type="protein sequence ID" value="TEA37956.1"/>
    <property type="molecule type" value="Genomic_DNA"/>
</dbReference>
<evidence type="ECO:0000256" key="3">
    <source>
        <dbReference type="ARBA" id="ARBA00017926"/>
    </source>
</evidence>
<keyword evidence="6 9" id="KW-0733">Signal recognition particle</keyword>
<keyword evidence="7 9" id="KW-0687">Ribonucleoprotein</keyword>
<name>A0A484GS17_SOUCH</name>
<keyword evidence="12" id="KW-1185">Reference proteome</keyword>
<dbReference type="Proteomes" id="UP000295264">
    <property type="component" value="Unassembled WGS sequence"/>
</dbReference>
<feature type="region of interest" description="Disordered" evidence="10">
    <location>
        <begin position="84"/>
        <end position="104"/>
    </location>
</feature>
<keyword evidence="4 9" id="KW-0963">Cytoplasm</keyword>
<dbReference type="SUPFAM" id="SSF54762">
    <property type="entry name" value="Signal recognition particle alu RNA binding heterodimer, SRP9/14"/>
    <property type="match status" value="1"/>
</dbReference>
<evidence type="ECO:0000256" key="1">
    <source>
        <dbReference type="ARBA" id="ARBA00004496"/>
    </source>
</evidence>
<dbReference type="InterPro" id="IPR003210">
    <property type="entry name" value="Signal_recog_particle_SRP14"/>
</dbReference>
<dbReference type="GO" id="GO:0008312">
    <property type="term" value="F:7S RNA binding"/>
    <property type="evidence" value="ECO:0007669"/>
    <property type="project" value="UniProtKB-UniRule"/>
</dbReference>
<evidence type="ECO:0000256" key="10">
    <source>
        <dbReference type="SAM" id="MobiDB-lite"/>
    </source>
</evidence>
<evidence type="ECO:0000256" key="9">
    <source>
        <dbReference type="RuleBase" id="RU368100"/>
    </source>
</evidence>
<evidence type="ECO:0000256" key="5">
    <source>
        <dbReference type="ARBA" id="ARBA00022884"/>
    </source>
</evidence>
<dbReference type="Pfam" id="PF02290">
    <property type="entry name" value="SRP14"/>
    <property type="match status" value="1"/>
</dbReference>
<gene>
    <name evidence="11" type="ORF">DBR06_SOUSAS30910010</name>
</gene>
<evidence type="ECO:0000256" key="7">
    <source>
        <dbReference type="ARBA" id="ARBA00023274"/>
    </source>
</evidence>
<feature type="compositionally biased region" description="Basic residues" evidence="10">
    <location>
        <begin position="90"/>
        <end position="104"/>
    </location>
</feature>
<dbReference type="GO" id="GO:0030942">
    <property type="term" value="F:endoplasmic reticulum signal peptide binding"/>
    <property type="evidence" value="ECO:0007669"/>
    <property type="project" value="UniProtKB-UniRule"/>
</dbReference>
<comment type="function">
    <text evidence="8 9">Component of the signal recognition particle (SRP) complex, a ribonucleoprotein complex that mediates the cotranslational targeting of secretory and membrane proteins to the endoplasmic reticulum (ER). SRP9 together with SRP14 and the Alu portion of the SRP RNA, constitutes the elongation arrest domain of SRP. The complex of SRP9 and SRP14 is required for SRP RNA binding.</text>
</comment>
<sequence length="104" mass="11847">MVLLESEQFLTELTRLFQKCRLSGSVFITLKNCKQLKGSVEGFDPSDNKCLLRATDRKKKISTVVSSKEVNKFQMAYSNLLRANMDGLKKRDKKSKSKKNKAAQ</sequence>
<reference evidence="11 12" key="1">
    <citation type="journal article" date="2018" name="Genomics">
        <title>Molecular footprints of inshore aquatic adaptation in Indo-Pacific humpback dolphin (Sousa chinensis).</title>
        <authorList>
            <person name="Ming Y."/>
            <person name="Jian J."/>
            <person name="Yu F."/>
            <person name="Yu X."/>
            <person name="Wang J."/>
            <person name="Liu W."/>
        </authorList>
    </citation>
    <scope>NUCLEOTIDE SEQUENCE [LARGE SCALE GENOMIC DNA]</scope>
    <source>
        <strain evidence="11">MY-2018</strain>
        <tissue evidence="11">Skin</tissue>
    </source>
</reference>
<dbReference type="Gene3D" id="3.30.720.10">
    <property type="entry name" value="Signal recognition particle alu RNA binding heterodimer, srp9/1"/>
    <property type="match status" value="1"/>
</dbReference>
<dbReference type="AlphaFoldDB" id="A0A484GS17"/>
<evidence type="ECO:0000256" key="2">
    <source>
        <dbReference type="ARBA" id="ARBA00010349"/>
    </source>
</evidence>
<dbReference type="PANTHER" id="PTHR12013">
    <property type="entry name" value="SIGNAL RECOGNITION PARTICLE 14 KD PROTEIN"/>
    <property type="match status" value="1"/>
</dbReference>
<evidence type="ECO:0000256" key="8">
    <source>
        <dbReference type="ARBA" id="ARBA00045462"/>
    </source>
</evidence>
<evidence type="ECO:0000256" key="4">
    <source>
        <dbReference type="ARBA" id="ARBA00022490"/>
    </source>
</evidence>
<comment type="subunit">
    <text evidence="9">Heterodimer with SRP9; binds RNA as heterodimer. Component of a signal recognition particle (SRP) complex that consists of a 7SL RNA molecule of 300 nucleotides and six protein subunits: SRP72, SRP68, SRP54, SRP19, SRP14 and SRP9.</text>
</comment>
<evidence type="ECO:0000313" key="11">
    <source>
        <dbReference type="EMBL" id="TEA37956.1"/>
    </source>
</evidence>
<keyword evidence="5 9" id="KW-0694">RNA-binding</keyword>
<dbReference type="GO" id="GO:0006614">
    <property type="term" value="P:SRP-dependent cotranslational protein targeting to membrane"/>
    <property type="evidence" value="ECO:0007669"/>
    <property type="project" value="UniProtKB-UniRule"/>
</dbReference>
<dbReference type="InterPro" id="IPR009018">
    <property type="entry name" value="Signal_recog_particle_SRP9/14"/>
</dbReference>
<evidence type="ECO:0000313" key="12">
    <source>
        <dbReference type="Proteomes" id="UP000295264"/>
    </source>
</evidence>
<proteinExistence type="inferred from homology"/>
<organism evidence="11 12">
    <name type="scientific">Sousa chinensis</name>
    <name type="common">Indo-pacific humpbacked dolphin</name>
    <name type="synonym">Steno chinensis</name>
    <dbReference type="NCBI Taxonomy" id="103600"/>
    <lineage>
        <taxon>Eukaryota</taxon>
        <taxon>Metazoa</taxon>
        <taxon>Chordata</taxon>
        <taxon>Craniata</taxon>
        <taxon>Vertebrata</taxon>
        <taxon>Euteleostomi</taxon>
        <taxon>Mammalia</taxon>
        <taxon>Eutheria</taxon>
        <taxon>Laurasiatheria</taxon>
        <taxon>Artiodactyla</taxon>
        <taxon>Whippomorpha</taxon>
        <taxon>Cetacea</taxon>
        <taxon>Odontoceti</taxon>
        <taxon>Delphinidae</taxon>
        <taxon>Sousa</taxon>
    </lineage>
</organism>
<accession>A0A484GS17</accession>
<comment type="similarity">
    <text evidence="2 9">Belongs to the SRP14 family.</text>
</comment>
<dbReference type="FunFam" id="3.30.720.10:FF:000003">
    <property type="entry name" value="Signal recognition particle 14"/>
    <property type="match status" value="1"/>
</dbReference>
<dbReference type="GO" id="GO:0005786">
    <property type="term" value="C:signal recognition particle, endoplasmic reticulum targeting"/>
    <property type="evidence" value="ECO:0007669"/>
    <property type="project" value="UniProtKB-UniRule"/>
</dbReference>
<protein>
    <recommendedName>
        <fullName evidence="3 9">Signal recognition particle 14 kDa protein</fullName>
        <shortName evidence="9">SRP14</shortName>
    </recommendedName>
</protein>